<evidence type="ECO:0000313" key="1">
    <source>
        <dbReference type="EnsemblPlants" id="QL11p053341:mrna"/>
    </source>
</evidence>
<organism evidence="1 2">
    <name type="scientific">Quercus lobata</name>
    <name type="common">Valley oak</name>
    <dbReference type="NCBI Taxonomy" id="97700"/>
    <lineage>
        <taxon>Eukaryota</taxon>
        <taxon>Viridiplantae</taxon>
        <taxon>Streptophyta</taxon>
        <taxon>Embryophyta</taxon>
        <taxon>Tracheophyta</taxon>
        <taxon>Spermatophyta</taxon>
        <taxon>Magnoliopsida</taxon>
        <taxon>eudicotyledons</taxon>
        <taxon>Gunneridae</taxon>
        <taxon>Pentapetalae</taxon>
        <taxon>rosids</taxon>
        <taxon>fabids</taxon>
        <taxon>Fagales</taxon>
        <taxon>Fagaceae</taxon>
        <taxon>Quercus</taxon>
    </lineage>
</organism>
<keyword evidence="2" id="KW-1185">Reference proteome</keyword>
<reference evidence="1" key="2">
    <citation type="submission" date="2021-01" db="UniProtKB">
        <authorList>
            <consortium name="EnsemblPlants"/>
        </authorList>
    </citation>
    <scope>IDENTIFICATION</scope>
</reference>
<dbReference type="EMBL" id="LRBV02000011">
    <property type="status" value="NOT_ANNOTATED_CDS"/>
    <property type="molecule type" value="Genomic_DNA"/>
</dbReference>
<dbReference type="Gramene" id="QL11p053341:mrna">
    <property type="protein sequence ID" value="QL11p053341:mrna"/>
    <property type="gene ID" value="QL11p053341"/>
</dbReference>
<dbReference type="InParanoid" id="A0A7N2RE08"/>
<name>A0A7N2RE08_QUELO</name>
<protein>
    <submittedName>
        <fullName evidence="1">Uncharacterized protein</fullName>
    </submittedName>
</protein>
<evidence type="ECO:0000313" key="2">
    <source>
        <dbReference type="Proteomes" id="UP000594261"/>
    </source>
</evidence>
<sequence length="313" mass="34736">MTKFNQPSATRSAARAVEDDDQIQLTIGNEIGGKSCGGRRAKNGDCGGRRVKIGDHPWASRASDRRALIGVDWRSKTAAWTEDRRRQRGGLEIGGDGVVVRSGSDGGFSLFLSFRSFLSLTLILSLRLDVGFGFGLNFCYGFMMVAVEGCCGGDGDGFTVGLRSWLRIWVRFVLCCSGSVGLWVLQWIVKLFEEPEHLLRMLKERDESLHEISTTGESSQWGQDDSSTNEAMDYFEAFSTSFQGNVYIGKRHAKGSEYREAEALTVDCPVMSKMPAPPEAKFIPSMLWFVRPVELFTRERKGGGTFLVTYYPG</sequence>
<dbReference type="EnsemblPlants" id="QL11p053341:mrna">
    <property type="protein sequence ID" value="QL11p053341:mrna"/>
    <property type="gene ID" value="QL11p053341"/>
</dbReference>
<dbReference type="AlphaFoldDB" id="A0A7N2RE08"/>
<accession>A0A7N2RE08</accession>
<dbReference type="Proteomes" id="UP000594261">
    <property type="component" value="Chromosome 11"/>
</dbReference>
<reference evidence="1 2" key="1">
    <citation type="journal article" date="2016" name="G3 (Bethesda)">
        <title>First Draft Assembly and Annotation of the Genome of a California Endemic Oak Quercus lobata Nee (Fagaceae).</title>
        <authorList>
            <person name="Sork V.L."/>
            <person name="Fitz-Gibbon S.T."/>
            <person name="Puiu D."/>
            <person name="Crepeau M."/>
            <person name="Gugger P.F."/>
            <person name="Sherman R."/>
            <person name="Stevens K."/>
            <person name="Langley C.H."/>
            <person name="Pellegrini M."/>
            <person name="Salzberg S.L."/>
        </authorList>
    </citation>
    <scope>NUCLEOTIDE SEQUENCE [LARGE SCALE GENOMIC DNA]</scope>
    <source>
        <strain evidence="1 2">cv. SW786</strain>
    </source>
</reference>
<proteinExistence type="predicted"/>